<reference evidence="2 3" key="1">
    <citation type="submission" date="2017-09" db="EMBL/GenBank/DDBJ databases">
        <authorList>
            <person name="Ehlers B."/>
            <person name="Leendertz F.H."/>
        </authorList>
    </citation>
    <scope>NUCLEOTIDE SEQUENCE [LARGE SCALE GENOMIC DNA]</scope>
    <source>
        <strain evidence="2 3">CGMCC 4.6857</strain>
    </source>
</reference>
<keyword evidence="3" id="KW-1185">Reference proteome</keyword>
<feature type="transmembrane region" description="Helical" evidence="1">
    <location>
        <begin position="26"/>
        <end position="49"/>
    </location>
</feature>
<proteinExistence type="predicted"/>
<name>A0A285KSJ2_9ACTN</name>
<sequence length="149" mass="15987">MLQVGAARYDAAMTMAARTHLRDRNLGWAVAGAQLGYAAWYALCAYVTLRHAASFAGHWYLPSRDDVYTAEADIWAGWPWATWITLTAPMAPVVAGLSLIVSAAMFVTGYARGHRALFITLIAGAAAALLTITVSLTPAAQQVTGWLMD</sequence>
<feature type="transmembrane region" description="Helical" evidence="1">
    <location>
        <begin position="80"/>
        <end position="104"/>
    </location>
</feature>
<dbReference type="EMBL" id="OBDY01000058">
    <property type="protein sequence ID" value="SNY75585.1"/>
    <property type="molecule type" value="Genomic_DNA"/>
</dbReference>
<evidence type="ECO:0000313" key="2">
    <source>
        <dbReference type="EMBL" id="SNY75585.1"/>
    </source>
</evidence>
<gene>
    <name evidence="2" type="ORF">SAMN05421748_1585</name>
</gene>
<keyword evidence="1" id="KW-1133">Transmembrane helix</keyword>
<dbReference type="Proteomes" id="UP000219612">
    <property type="component" value="Unassembled WGS sequence"/>
</dbReference>
<protein>
    <submittedName>
        <fullName evidence="2">Uncharacterized protein</fullName>
    </submittedName>
</protein>
<evidence type="ECO:0000313" key="3">
    <source>
        <dbReference type="Proteomes" id="UP000219612"/>
    </source>
</evidence>
<feature type="transmembrane region" description="Helical" evidence="1">
    <location>
        <begin position="116"/>
        <end position="140"/>
    </location>
</feature>
<evidence type="ECO:0000256" key="1">
    <source>
        <dbReference type="SAM" id="Phobius"/>
    </source>
</evidence>
<dbReference type="AlphaFoldDB" id="A0A285KSJ2"/>
<organism evidence="2 3">
    <name type="scientific">Paractinoplanes atraurantiacus</name>
    <dbReference type="NCBI Taxonomy" id="1036182"/>
    <lineage>
        <taxon>Bacteria</taxon>
        <taxon>Bacillati</taxon>
        <taxon>Actinomycetota</taxon>
        <taxon>Actinomycetes</taxon>
        <taxon>Micromonosporales</taxon>
        <taxon>Micromonosporaceae</taxon>
        <taxon>Paractinoplanes</taxon>
    </lineage>
</organism>
<accession>A0A285KSJ2</accession>
<keyword evidence="1" id="KW-0812">Transmembrane</keyword>
<keyword evidence="1" id="KW-0472">Membrane</keyword>